<reference evidence="3 4" key="1">
    <citation type="submission" date="2023-10" db="EMBL/GenBank/DDBJ databases">
        <title>Complete Genome Sequence of Limnobacter thiooxidans CS-K2T, Isolated from freshwater lake sediments in Bavaria, Germany.</title>
        <authorList>
            <person name="Naruki M."/>
            <person name="Watanabe A."/>
            <person name="Warashina T."/>
            <person name="Morita T."/>
            <person name="Arakawa K."/>
        </authorList>
    </citation>
    <scope>NUCLEOTIDE SEQUENCE [LARGE SCALE GENOMIC DNA]</scope>
    <source>
        <strain evidence="3 4">CS-K2</strain>
    </source>
</reference>
<evidence type="ECO:0000313" key="4">
    <source>
        <dbReference type="Proteomes" id="UP001329151"/>
    </source>
</evidence>
<keyword evidence="1" id="KW-1133">Transmembrane helix</keyword>
<dbReference type="RefSeq" id="WP_130558537.1">
    <property type="nucleotide sequence ID" value="NZ_AP028947.1"/>
</dbReference>
<evidence type="ECO:0000259" key="2">
    <source>
        <dbReference type="Pfam" id="PF13400"/>
    </source>
</evidence>
<dbReference type="KEGG" id="lto:RGQ30_04390"/>
<gene>
    <name evidence="3" type="ORF">RGQ30_04390</name>
</gene>
<organism evidence="3 4">
    <name type="scientific">Limnobacter thiooxidans</name>
    <dbReference type="NCBI Taxonomy" id="131080"/>
    <lineage>
        <taxon>Bacteria</taxon>
        <taxon>Pseudomonadati</taxon>
        <taxon>Pseudomonadota</taxon>
        <taxon>Betaproteobacteria</taxon>
        <taxon>Burkholderiales</taxon>
        <taxon>Burkholderiaceae</taxon>
        <taxon>Limnobacter</taxon>
    </lineage>
</organism>
<dbReference type="Pfam" id="PF13400">
    <property type="entry name" value="Tad"/>
    <property type="match status" value="1"/>
</dbReference>
<feature type="domain" description="Putative Flp pilus-assembly TadG-like N-terminal" evidence="2">
    <location>
        <begin position="17"/>
        <end position="63"/>
    </location>
</feature>
<accession>A0AA86IZI7</accession>
<dbReference type="AlphaFoldDB" id="A0AA86IZI7"/>
<evidence type="ECO:0000313" key="3">
    <source>
        <dbReference type="EMBL" id="BET24938.1"/>
    </source>
</evidence>
<sequence length="497" mass="50877">MPKPERHLNRAFAQQQGAMTILTVFIVLMSIGALGVLGLGQIVWEREEVQRIADLAAKAAASDIGNAPQGFPAAVDYARRNGFDDSTDNISLNCNVRGTETLLAPSNCERSVLVRVVRNVPAAFLGTEPVVAVAEATVTPLISGLVGTNLLALNLSGSGLSPLMSAIGTDLRLNLLGFQGLLASNAQVDLLELGVALGVFSPGAQLDMGRLLNTRVSAGDLLNAAIDAAGPEAPTVAIPGNGPIDTVDFLLGDVLSADTSDDADFTGASVRLGNLAFASSLAAARGIGGNGVRLRLGNTLNVSVLSPPQLFVATKLNSDGRVIATARTEQIAVSTRISGLLDLTVTAGGGSVDIKDIDCRLPQSQSAVLVDLESNPIAAALGLPSLPLLGRRTVNANVGSGSANDVAMAGFPDPVLSTSYSFEASQGVGNLLTNLNTNIGLLGGILNVLAVNPALRSALGLLGGGLDEILGVLGLETNEVVVQVDNMDCFNTAVLTR</sequence>
<dbReference type="Proteomes" id="UP001329151">
    <property type="component" value="Chromosome"/>
</dbReference>
<dbReference type="EMBL" id="AP028947">
    <property type="protein sequence ID" value="BET24938.1"/>
    <property type="molecule type" value="Genomic_DNA"/>
</dbReference>
<proteinExistence type="predicted"/>
<keyword evidence="4" id="KW-1185">Reference proteome</keyword>
<protein>
    <recommendedName>
        <fullName evidence="2">Putative Flp pilus-assembly TadG-like N-terminal domain-containing protein</fullName>
    </recommendedName>
</protein>
<evidence type="ECO:0000256" key="1">
    <source>
        <dbReference type="SAM" id="Phobius"/>
    </source>
</evidence>
<dbReference type="InterPro" id="IPR028087">
    <property type="entry name" value="Tad_N"/>
</dbReference>
<keyword evidence="1" id="KW-0812">Transmembrane</keyword>
<feature type="transmembrane region" description="Helical" evidence="1">
    <location>
        <begin position="21"/>
        <end position="44"/>
    </location>
</feature>
<name>A0AA86IZI7_9BURK</name>
<keyword evidence="1" id="KW-0472">Membrane</keyword>